<evidence type="ECO:0000256" key="13">
    <source>
        <dbReference type="SAM" id="MobiDB-lite"/>
    </source>
</evidence>
<dbReference type="Pfam" id="PF13927">
    <property type="entry name" value="Ig_3"/>
    <property type="match status" value="1"/>
</dbReference>
<keyword evidence="6 14" id="KW-0812">Transmembrane</keyword>
<keyword evidence="4" id="KW-0328">Glycosyltransferase</keyword>
<keyword evidence="12" id="KW-0393">Immunoglobulin domain</keyword>
<feature type="transmembrane region" description="Helical" evidence="14">
    <location>
        <begin position="499"/>
        <end position="522"/>
    </location>
</feature>
<evidence type="ECO:0000256" key="15">
    <source>
        <dbReference type="SAM" id="SignalP"/>
    </source>
</evidence>
<evidence type="ECO:0000259" key="16">
    <source>
        <dbReference type="PROSITE" id="PS50835"/>
    </source>
</evidence>
<comment type="similarity">
    <text evidence="2">Belongs to the UDP-glycosyltransferase family.</text>
</comment>
<dbReference type="PANTHER" id="PTHR48043:SF52">
    <property type="entry name" value="UDP GLUCURONOSYLTRANSFERASE 5 FAMILY POLYPEPTIDE B1-RELATED"/>
    <property type="match status" value="1"/>
</dbReference>
<keyword evidence="17" id="KW-0675">Receptor</keyword>
<evidence type="ECO:0000256" key="3">
    <source>
        <dbReference type="ARBA" id="ARBA00022475"/>
    </source>
</evidence>
<evidence type="ECO:0000256" key="9">
    <source>
        <dbReference type="ARBA" id="ARBA00023136"/>
    </source>
</evidence>
<dbReference type="InterPro" id="IPR003599">
    <property type="entry name" value="Ig_sub"/>
</dbReference>
<dbReference type="InterPro" id="IPR003598">
    <property type="entry name" value="Ig_sub2"/>
</dbReference>
<sequence length="1007" mass="113283">MTWPLSPLLTVALLFIQVPVPSSAGKILVFPMDGSHWVNMKVLIEELHTKGHEVTVVRASDSWYISQKSPFYRSVTLLGSNGFEDNMETYLVQQLEIRLAGRNASSWSRFWTNLQLRQVVVHQFSQFHKGMSEMVTQMFEDEKLMLSLQEAKYDVLLTDPGFGGGAILARRLQVPLIYNVRWTIQGEAHLLIAPSPLSYVPFTAAELTDKMTFPQRIKNLLSYILGMYTMSSITEPCYKPLVEKYFGPDVDYSTFFLDADIWLMRNDFVFEFPRPTMPNIVYMGGFQCKAPKPLPADLEEFVQSSGEHGVVVMTLGTLVADLPRDVAEEIAAGFARLPHKVVWRYVGRRPSSLGNNTLLVDWLPQNDLLAHPKARVFVTHGGTNGVQEAIFHGIPVVGLPLFLDQPDNLSRLRAKGGAVVLDIAVLDRHVFAEALETVLHDPSYRENMQRLSRLHRDQPMKPLDLAVFWIEYVMRHKGAQHLRTHANKMSWFTYHSLDVIAALSTAALLLVVICISALRWWLQQRCDDDQTGLLSLTGSDINVPRGPAWWSSPSGHGAELSERWFPRRSRLTAEQCTGSPAAAHTLPGSLPSDTFFARRLWSGISPPQCPMTVPGVPAAVMFSWLAIFGVLMLQSVSSQNAGFVKSPLSETKLTGDTFELYCDVVGHPTPEIQWWYSEINRVDSFRQLWDGARKRRVSISTAYGSNAASVLGVSRLMLDDSGTYECRASNDPRRNDLHQNPVTTWIRAQATITVLQKSVISASEHAVLPVEGDALMLQCNLTSMHGVHQESFWMKNGEEIPETRTSNINIEYRLNKPRGDDAGVYMCVYTFQGAPAANATIEVRSAPEITGHKRSENRNEGQQASLYCKSVGYPHPAWSWRRFDNGIFREIDNSSGRFSISSKDNYTELHISNLDIGLDPGEYQCNATNMYGSREEKSVLRVRSHLAPLWPLLGVLAEIIILIIIIVVYEKRKKPEDLQDDDDPAGPMKTNSTNNHKDKNLRQRNTN</sequence>
<comment type="subcellular location">
    <subcellularLocation>
        <location evidence="1">Cell membrane</location>
        <topology evidence="1">Single-pass type I membrane protein</topology>
    </subcellularLocation>
</comment>
<reference evidence="17 18" key="1">
    <citation type="submission" date="2019-04" db="EMBL/GenBank/DDBJ databases">
        <title>Chromosome genome assembly for Takifugu flavidus.</title>
        <authorList>
            <person name="Xiao S."/>
        </authorList>
    </citation>
    <scope>NUCLEOTIDE SEQUENCE [LARGE SCALE GENOMIC DNA]</scope>
    <source>
        <strain evidence="17">HTHZ2018</strain>
        <tissue evidence="17">Muscle</tissue>
    </source>
</reference>
<dbReference type="GO" id="GO:0005886">
    <property type="term" value="C:plasma membrane"/>
    <property type="evidence" value="ECO:0007669"/>
    <property type="project" value="UniProtKB-SubCell"/>
</dbReference>
<dbReference type="InterPro" id="IPR013783">
    <property type="entry name" value="Ig-like_fold"/>
</dbReference>
<comment type="caution">
    <text evidence="17">The sequence shown here is derived from an EMBL/GenBank/DDBJ whole genome shotgun (WGS) entry which is preliminary data.</text>
</comment>
<dbReference type="InterPro" id="IPR013098">
    <property type="entry name" value="Ig_I-set"/>
</dbReference>
<accession>A0A5C6PA51</accession>
<dbReference type="Pfam" id="PF00201">
    <property type="entry name" value="UDPGT"/>
    <property type="match status" value="1"/>
</dbReference>
<evidence type="ECO:0000256" key="8">
    <source>
        <dbReference type="ARBA" id="ARBA00022989"/>
    </source>
</evidence>
<keyword evidence="8 14" id="KW-1133">Transmembrane helix</keyword>
<dbReference type="PROSITE" id="PS00375">
    <property type="entry name" value="UDPGT"/>
    <property type="match status" value="1"/>
</dbReference>
<dbReference type="Pfam" id="PF07679">
    <property type="entry name" value="I-set"/>
    <property type="match status" value="1"/>
</dbReference>
<keyword evidence="5" id="KW-0808">Transferase</keyword>
<protein>
    <submittedName>
        <fullName evidence="17">Neuroplastin Stromal cell-derived receptor 1</fullName>
    </submittedName>
</protein>
<dbReference type="PANTHER" id="PTHR48043">
    <property type="entry name" value="EG:EG0003.4 PROTEIN-RELATED"/>
    <property type="match status" value="1"/>
</dbReference>
<evidence type="ECO:0000313" key="17">
    <source>
        <dbReference type="EMBL" id="TWW76036.1"/>
    </source>
</evidence>
<evidence type="ECO:0000256" key="12">
    <source>
        <dbReference type="ARBA" id="ARBA00023319"/>
    </source>
</evidence>
<evidence type="ECO:0000256" key="6">
    <source>
        <dbReference type="ARBA" id="ARBA00022692"/>
    </source>
</evidence>
<dbReference type="SUPFAM" id="SSF53756">
    <property type="entry name" value="UDP-Glycosyltransferase/glycogen phosphorylase"/>
    <property type="match status" value="1"/>
</dbReference>
<organism evidence="17 18">
    <name type="scientific">Takifugu flavidus</name>
    <name type="common">sansaifugu</name>
    <dbReference type="NCBI Taxonomy" id="433684"/>
    <lineage>
        <taxon>Eukaryota</taxon>
        <taxon>Metazoa</taxon>
        <taxon>Chordata</taxon>
        <taxon>Craniata</taxon>
        <taxon>Vertebrata</taxon>
        <taxon>Euteleostomi</taxon>
        <taxon>Actinopterygii</taxon>
        <taxon>Neopterygii</taxon>
        <taxon>Teleostei</taxon>
        <taxon>Neoteleostei</taxon>
        <taxon>Acanthomorphata</taxon>
        <taxon>Eupercaria</taxon>
        <taxon>Tetraodontiformes</taxon>
        <taxon>Tetradontoidea</taxon>
        <taxon>Tetraodontidae</taxon>
        <taxon>Takifugu</taxon>
    </lineage>
</organism>
<feature type="domain" description="Ig-like" evidence="16">
    <location>
        <begin position="617"/>
        <end position="743"/>
    </location>
</feature>
<keyword evidence="3" id="KW-1003">Cell membrane</keyword>
<dbReference type="EMBL" id="RHFK02000005">
    <property type="protein sequence ID" value="TWW76036.1"/>
    <property type="molecule type" value="Genomic_DNA"/>
</dbReference>
<dbReference type="InterPro" id="IPR002213">
    <property type="entry name" value="UDP_glucos_trans"/>
</dbReference>
<dbReference type="InterPro" id="IPR035595">
    <property type="entry name" value="UDP_glycos_trans_CS"/>
</dbReference>
<dbReference type="InterPro" id="IPR007110">
    <property type="entry name" value="Ig-like_dom"/>
</dbReference>
<dbReference type="Proteomes" id="UP000324091">
    <property type="component" value="Chromosome 13"/>
</dbReference>
<evidence type="ECO:0000256" key="14">
    <source>
        <dbReference type="SAM" id="Phobius"/>
    </source>
</evidence>
<feature type="transmembrane region" description="Helical" evidence="14">
    <location>
        <begin position="949"/>
        <end position="969"/>
    </location>
</feature>
<dbReference type="FunFam" id="3.40.50.2000:FF:000203">
    <property type="entry name" value="UDP-glucuronosyltransferase"/>
    <property type="match status" value="1"/>
</dbReference>
<evidence type="ECO:0000256" key="11">
    <source>
        <dbReference type="ARBA" id="ARBA00023180"/>
    </source>
</evidence>
<feature type="transmembrane region" description="Helical" evidence="14">
    <location>
        <begin position="615"/>
        <end position="633"/>
    </location>
</feature>
<evidence type="ECO:0000256" key="5">
    <source>
        <dbReference type="ARBA" id="ARBA00022679"/>
    </source>
</evidence>
<dbReference type="InterPro" id="IPR050271">
    <property type="entry name" value="UDP-glycosyltransferase"/>
</dbReference>
<name>A0A5C6PA51_9TELE</name>
<feature type="domain" description="Ig-like" evidence="16">
    <location>
        <begin position="771"/>
        <end position="844"/>
    </location>
</feature>
<feature type="domain" description="Ig-like" evidence="16">
    <location>
        <begin position="847"/>
        <end position="940"/>
    </location>
</feature>
<proteinExistence type="inferred from homology"/>
<evidence type="ECO:0000256" key="7">
    <source>
        <dbReference type="ARBA" id="ARBA00022729"/>
    </source>
</evidence>
<dbReference type="SMART" id="SM00408">
    <property type="entry name" value="IGc2"/>
    <property type="match status" value="2"/>
</dbReference>
<dbReference type="CDD" id="cd03784">
    <property type="entry name" value="GT1_Gtf-like"/>
    <property type="match status" value="1"/>
</dbReference>
<dbReference type="FunFam" id="3.40.50.2000:FF:000001">
    <property type="entry name" value="UDP-glucuronosyltransferase"/>
    <property type="match status" value="1"/>
</dbReference>
<dbReference type="PROSITE" id="PS50835">
    <property type="entry name" value="IG_LIKE"/>
    <property type="match status" value="3"/>
</dbReference>
<dbReference type="AlphaFoldDB" id="A0A5C6PA51"/>
<dbReference type="SMART" id="SM00409">
    <property type="entry name" value="IG"/>
    <property type="match status" value="3"/>
</dbReference>
<evidence type="ECO:0000313" key="18">
    <source>
        <dbReference type="Proteomes" id="UP000324091"/>
    </source>
</evidence>
<feature type="signal peptide" evidence="15">
    <location>
        <begin position="1"/>
        <end position="24"/>
    </location>
</feature>
<dbReference type="FunFam" id="2.60.40.10:FF:000291">
    <property type="entry name" value="Neuroplastin b"/>
    <property type="match status" value="1"/>
</dbReference>
<gene>
    <name evidence="17" type="ORF">D4764_13G0006980</name>
</gene>
<evidence type="ECO:0000256" key="2">
    <source>
        <dbReference type="ARBA" id="ARBA00009995"/>
    </source>
</evidence>
<dbReference type="SUPFAM" id="SSF48726">
    <property type="entry name" value="Immunoglobulin"/>
    <property type="match status" value="3"/>
</dbReference>
<keyword evidence="10" id="KW-1015">Disulfide bond</keyword>
<keyword evidence="11" id="KW-0325">Glycoprotein</keyword>
<dbReference type="GO" id="GO:0008194">
    <property type="term" value="F:UDP-glycosyltransferase activity"/>
    <property type="evidence" value="ECO:0007669"/>
    <property type="project" value="InterPro"/>
</dbReference>
<dbReference type="Gene3D" id="3.40.50.2000">
    <property type="entry name" value="Glycogen Phosphorylase B"/>
    <property type="match status" value="2"/>
</dbReference>
<evidence type="ECO:0000256" key="10">
    <source>
        <dbReference type="ARBA" id="ARBA00023157"/>
    </source>
</evidence>
<dbReference type="FunFam" id="2.60.40.10:FF:000387">
    <property type="entry name" value="Neuroplastin b"/>
    <property type="match status" value="1"/>
</dbReference>
<evidence type="ECO:0000256" key="4">
    <source>
        <dbReference type="ARBA" id="ARBA00022676"/>
    </source>
</evidence>
<feature type="region of interest" description="Disordered" evidence="13">
    <location>
        <begin position="976"/>
        <end position="1007"/>
    </location>
</feature>
<dbReference type="InterPro" id="IPR036179">
    <property type="entry name" value="Ig-like_dom_sf"/>
</dbReference>
<dbReference type="Gene3D" id="2.60.40.10">
    <property type="entry name" value="Immunoglobulins"/>
    <property type="match status" value="3"/>
</dbReference>
<feature type="chain" id="PRO_5023150156" evidence="15">
    <location>
        <begin position="25"/>
        <end position="1007"/>
    </location>
</feature>
<keyword evidence="18" id="KW-1185">Reference proteome</keyword>
<keyword evidence="9 14" id="KW-0472">Membrane</keyword>
<evidence type="ECO:0000256" key="1">
    <source>
        <dbReference type="ARBA" id="ARBA00004251"/>
    </source>
</evidence>
<keyword evidence="7 15" id="KW-0732">Signal</keyword>